<evidence type="ECO:0000256" key="7">
    <source>
        <dbReference type="ARBA" id="ARBA00022574"/>
    </source>
</evidence>
<evidence type="ECO:0000256" key="8">
    <source>
        <dbReference type="ARBA" id="ARBA00022694"/>
    </source>
</evidence>
<dbReference type="GO" id="GO:0033588">
    <property type="term" value="C:elongator holoenzyme complex"/>
    <property type="evidence" value="ECO:0007669"/>
    <property type="project" value="InterPro"/>
</dbReference>
<evidence type="ECO:0000256" key="9">
    <source>
        <dbReference type="ARBA" id="ARBA00022737"/>
    </source>
</evidence>
<keyword evidence="8" id="KW-0819">tRNA processing</keyword>
<dbReference type="InterPro" id="IPR001680">
    <property type="entry name" value="WD40_rpt"/>
</dbReference>
<evidence type="ECO:0000256" key="1">
    <source>
        <dbReference type="ARBA" id="ARBA00004123"/>
    </source>
</evidence>
<dbReference type="Gene3D" id="2.130.10.10">
    <property type="entry name" value="YVTN repeat-like/Quinoprotein amine dehydrogenase"/>
    <property type="match status" value="3"/>
</dbReference>
<dbReference type="RefSeq" id="XP_015587414.1">
    <property type="nucleotide sequence ID" value="XM_015731928.2"/>
</dbReference>
<evidence type="ECO:0000256" key="5">
    <source>
        <dbReference type="ARBA" id="ARBA00020267"/>
    </source>
</evidence>
<feature type="repeat" description="WD" evidence="11">
    <location>
        <begin position="204"/>
        <end position="248"/>
    </location>
</feature>
<name>A0AAJ7FE78_CEPCN</name>
<evidence type="ECO:0000256" key="3">
    <source>
        <dbReference type="ARBA" id="ARBA00005043"/>
    </source>
</evidence>
<evidence type="ECO:0000256" key="10">
    <source>
        <dbReference type="ARBA" id="ARBA00023242"/>
    </source>
</evidence>
<evidence type="ECO:0000256" key="6">
    <source>
        <dbReference type="ARBA" id="ARBA00022490"/>
    </source>
</evidence>
<evidence type="ECO:0000256" key="4">
    <source>
        <dbReference type="ARBA" id="ARBA00005881"/>
    </source>
</evidence>
<dbReference type="InterPro" id="IPR011041">
    <property type="entry name" value="Quinoprot_gluc/sorb_DH_b-prop"/>
</dbReference>
<dbReference type="PROSITE" id="PS50294">
    <property type="entry name" value="WD_REPEATS_REGION"/>
    <property type="match status" value="2"/>
</dbReference>
<dbReference type="FunFam" id="2.130.10.10:FF:000400">
    <property type="entry name" value="Elongator acetyltransferase complex subunit 2"/>
    <property type="match status" value="1"/>
</dbReference>
<dbReference type="PANTHER" id="PTHR44111:SF1">
    <property type="entry name" value="ELONGATOR COMPLEX PROTEIN 2"/>
    <property type="match status" value="1"/>
</dbReference>
<keyword evidence="12" id="KW-1185">Reference proteome</keyword>
<keyword evidence="6" id="KW-0963">Cytoplasm</keyword>
<gene>
    <name evidence="13" type="primary">LOC107264063</name>
</gene>
<comment type="pathway">
    <text evidence="3">tRNA modification; 5-methoxycarbonylmethyl-2-thiouridine-tRNA biosynthesis.</text>
</comment>
<evidence type="ECO:0000313" key="12">
    <source>
        <dbReference type="Proteomes" id="UP000694920"/>
    </source>
</evidence>
<dbReference type="AlphaFoldDB" id="A0AAJ7FE78"/>
<comment type="subcellular location">
    <subcellularLocation>
        <location evidence="2">Cytoplasm</location>
    </subcellularLocation>
    <subcellularLocation>
        <location evidence="1">Nucleus</location>
    </subcellularLocation>
</comment>
<sequence length="783" mass="88295">MTTRYICCACNRFPHSLDWGYNGVVCYGACNAVALYKPDNFGTGKVFKTLHRHSGRVIGLRWIKKPDLQPETEFLSASNDGTAIIWSKTSDTFEPTSILKNTDALTIANALYVPEDDNSSSEDYHTLIICTGSINGDFKLWKRNSNRDLHCFQTLELKQKLPVEAVFSFLPNCQKPLLALSMEDSSVQLYCQDSSENFIKVQLLVGHEDWIRCMDFAHDNNGNVLLATGSQDSTIRLWKISMDKEEIDPDELKQKKQQFLVEKIKYNVTLESILSSHEGWIYGIHWHPAKICNGKYDQPMKLLSSSLDKTMIIWEPDPVSGIWLESIRVGDVGGNSVGFYGCKFGPNGESILAHGYQGSFHIWKYLQETNNWAPETAPSGHFAEVVDLCWDSKGRFLMTTSSDQTTRIHAPWRYELDECWHEIGRPQVHGYDMSCLAMLSPYMFASGAEEKVIRTFTAPATFINYLKKLANANDFQGVLAESASVPALGLTNKAVFEGEKATGENLYVGYSKDLNYEQPPTEEELIQHTLWPELQKLYGHGYEIFSLAARHDGSMLATACKSTSPEHSAIILWSTKTWSQVQKLVSHQLTVTQLAFSPNDRFLVSVSRDRRWSLFQQDENSYNLIAASLKKDSLHSRIIWSCAWSHDSKYYATGSRDGKIGIWSTSIQNDNVVMPITSLDSKDNSVTAIAFAPLFVNMDAYVIAIGFDSGNIEIQKVVIESGNPVWKKYVTYNTSEAHHLTVKRLMFQPEGENSQKGILQLASCSCDHTVKIYQFNITELSLL</sequence>
<evidence type="ECO:0000256" key="11">
    <source>
        <dbReference type="PROSITE-ProRule" id="PRU00221"/>
    </source>
</evidence>
<feature type="repeat" description="WD" evidence="11">
    <location>
        <begin position="632"/>
        <end position="664"/>
    </location>
</feature>
<reference evidence="13" key="1">
    <citation type="submission" date="2025-08" db="UniProtKB">
        <authorList>
            <consortium name="RefSeq"/>
        </authorList>
    </citation>
    <scope>IDENTIFICATION</scope>
</reference>
<dbReference type="SUPFAM" id="SSF50952">
    <property type="entry name" value="Soluble quinoprotein glucose dehydrogenase"/>
    <property type="match status" value="1"/>
</dbReference>
<organism evidence="12 13">
    <name type="scientific">Cephus cinctus</name>
    <name type="common">Wheat stem sawfly</name>
    <dbReference type="NCBI Taxonomy" id="211228"/>
    <lineage>
        <taxon>Eukaryota</taxon>
        <taxon>Metazoa</taxon>
        <taxon>Ecdysozoa</taxon>
        <taxon>Arthropoda</taxon>
        <taxon>Hexapoda</taxon>
        <taxon>Insecta</taxon>
        <taxon>Pterygota</taxon>
        <taxon>Neoptera</taxon>
        <taxon>Endopterygota</taxon>
        <taxon>Hymenoptera</taxon>
        <taxon>Cephoidea</taxon>
        <taxon>Cephidae</taxon>
        <taxon>Cephus</taxon>
    </lineage>
</organism>
<dbReference type="InterPro" id="IPR036322">
    <property type="entry name" value="WD40_repeat_dom_sf"/>
</dbReference>
<protein>
    <recommendedName>
        <fullName evidence="5">Elongator complex protein 2</fullName>
    </recommendedName>
</protein>
<keyword evidence="7 11" id="KW-0853">WD repeat</keyword>
<dbReference type="Pfam" id="PF00400">
    <property type="entry name" value="WD40"/>
    <property type="match status" value="7"/>
</dbReference>
<dbReference type="GO" id="GO:0005737">
    <property type="term" value="C:cytoplasm"/>
    <property type="evidence" value="ECO:0007669"/>
    <property type="project" value="UniProtKB-SubCell"/>
</dbReference>
<dbReference type="Proteomes" id="UP000694920">
    <property type="component" value="Unplaced"/>
</dbReference>
<dbReference type="InterPro" id="IPR015943">
    <property type="entry name" value="WD40/YVTN_repeat-like_dom_sf"/>
</dbReference>
<comment type="similarity">
    <text evidence="4">Belongs to the WD repeat ELP2 family.</text>
</comment>
<dbReference type="GeneID" id="107264063"/>
<dbReference type="PANTHER" id="PTHR44111">
    <property type="entry name" value="ELONGATOR COMPLEX PROTEIN 2"/>
    <property type="match status" value="1"/>
</dbReference>
<keyword evidence="9" id="KW-0677">Repeat</keyword>
<dbReference type="GO" id="GO:0005634">
    <property type="term" value="C:nucleus"/>
    <property type="evidence" value="ECO:0007669"/>
    <property type="project" value="UniProtKB-SubCell"/>
</dbReference>
<accession>A0AAJ7FE78</accession>
<evidence type="ECO:0000256" key="2">
    <source>
        <dbReference type="ARBA" id="ARBA00004496"/>
    </source>
</evidence>
<dbReference type="GO" id="GO:0002098">
    <property type="term" value="P:tRNA wobble uridine modification"/>
    <property type="evidence" value="ECO:0007669"/>
    <property type="project" value="InterPro"/>
</dbReference>
<keyword evidence="10" id="KW-0539">Nucleus</keyword>
<proteinExistence type="inferred from homology"/>
<dbReference type="InterPro" id="IPR037289">
    <property type="entry name" value="Elp2"/>
</dbReference>
<evidence type="ECO:0000313" key="13">
    <source>
        <dbReference type="RefSeq" id="XP_015587414.1"/>
    </source>
</evidence>
<dbReference type="SUPFAM" id="SSF50978">
    <property type="entry name" value="WD40 repeat-like"/>
    <property type="match status" value="2"/>
</dbReference>
<dbReference type="PROSITE" id="PS50082">
    <property type="entry name" value="WD_REPEATS_2"/>
    <property type="match status" value="2"/>
</dbReference>
<dbReference type="CTD" id="55250"/>
<dbReference type="SMART" id="SM00320">
    <property type="entry name" value="WD40"/>
    <property type="match status" value="10"/>
</dbReference>
<dbReference type="KEGG" id="ccin:107264063"/>